<keyword evidence="3" id="KW-0326">Glycosidase</keyword>
<organism evidence="5 6">
    <name type="scientific">Prunus dulcis</name>
    <name type="common">Almond</name>
    <name type="synonym">Amygdalus dulcis</name>
    <dbReference type="NCBI Taxonomy" id="3755"/>
    <lineage>
        <taxon>Eukaryota</taxon>
        <taxon>Viridiplantae</taxon>
        <taxon>Streptophyta</taxon>
        <taxon>Embryophyta</taxon>
        <taxon>Tracheophyta</taxon>
        <taxon>Spermatophyta</taxon>
        <taxon>Magnoliopsida</taxon>
        <taxon>eudicotyledons</taxon>
        <taxon>Gunneridae</taxon>
        <taxon>Pentapetalae</taxon>
        <taxon>rosids</taxon>
        <taxon>fabids</taxon>
        <taxon>Rosales</taxon>
        <taxon>Rosaceae</taxon>
        <taxon>Amygdaloideae</taxon>
        <taxon>Amygdaleae</taxon>
        <taxon>Prunus</taxon>
    </lineage>
</organism>
<gene>
    <name evidence="5" type="ORF">ALMOND_2B003359</name>
</gene>
<dbReference type="InterPro" id="IPR017853">
    <property type="entry name" value="GH"/>
</dbReference>
<evidence type="ECO:0000256" key="2">
    <source>
        <dbReference type="ARBA" id="ARBA00022801"/>
    </source>
</evidence>
<protein>
    <submittedName>
        <fullName evidence="5">PREDICTED: beta-D-xylosidase</fullName>
    </submittedName>
</protein>
<evidence type="ECO:0000259" key="4">
    <source>
        <dbReference type="Pfam" id="PF01915"/>
    </source>
</evidence>
<evidence type="ECO:0000313" key="5">
    <source>
        <dbReference type="EMBL" id="VVA30446.1"/>
    </source>
</evidence>
<accession>A0A5E4FSE4</accession>
<dbReference type="PANTHER" id="PTHR42721:SF3">
    <property type="entry name" value="BETA-D-XYLOSIDASE 5-RELATED"/>
    <property type="match status" value="1"/>
</dbReference>
<dbReference type="SUPFAM" id="SSF51445">
    <property type="entry name" value="(Trans)glycosidases"/>
    <property type="match status" value="1"/>
</dbReference>
<dbReference type="SUPFAM" id="SSF52279">
    <property type="entry name" value="Beta-D-glucan exohydrolase, C-terminal domain"/>
    <property type="match status" value="1"/>
</dbReference>
<reference evidence="6" key="1">
    <citation type="journal article" date="2020" name="Plant J.">
        <title>Transposons played a major role in the diversification between the closely related almond and peach genomes: results from the almond genome sequence.</title>
        <authorList>
            <person name="Alioto T."/>
            <person name="Alexiou K.G."/>
            <person name="Bardil A."/>
            <person name="Barteri F."/>
            <person name="Castanera R."/>
            <person name="Cruz F."/>
            <person name="Dhingra A."/>
            <person name="Duval H."/>
            <person name="Fernandez I Marti A."/>
            <person name="Frias L."/>
            <person name="Galan B."/>
            <person name="Garcia J.L."/>
            <person name="Howad W."/>
            <person name="Gomez-Garrido J."/>
            <person name="Gut M."/>
            <person name="Julca I."/>
            <person name="Morata J."/>
            <person name="Puigdomenech P."/>
            <person name="Ribeca P."/>
            <person name="Rubio Cabetas M.J."/>
            <person name="Vlasova A."/>
            <person name="Wirthensohn M."/>
            <person name="Garcia-Mas J."/>
            <person name="Gabaldon T."/>
            <person name="Casacuberta J.M."/>
            <person name="Arus P."/>
        </authorList>
    </citation>
    <scope>NUCLEOTIDE SEQUENCE [LARGE SCALE GENOMIC DNA]</scope>
    <source>
        <strain evidence="6">cv. Texas</strain>
    </source>
</reference>
<sequence>MFNVFHDPRWSLGQETPGEDLLVVSTYGVFMSGVCKNKYIISDCDSIEIYYNAIHYTATPEDAAALALKVGINLNCGKFLGQYTVNTVTSKKVDVPVVDQSLIYNYIVLMRLGFFNGDPTLLHFRKLGPFDVWSNDHKNLALDAAKHSIVLLDSKGSSSFVLQKNQELGNYGPIDVSFAKHVRKIGGIIWVGYPGQAGGDAIAQVIFGGYNPAPSTALIRSTPISSPLANLPVSHSTTQPVSDPASRGLFMEISRGQCQKLNFDLVVGGEEQQAKGRRPCGASVLETDKLRKFGWSTKLACVND</sequence>
<dbReference type="Gramene" id="VVA30446">
    <property type="protein sequence ID" value="VVA30446"/>
    <property type="gene ID" value="Prudul26B003359"/>
</dbReference>
<evidence type="ECO:0000256" key="1">
    <source>
        <dbReference type="ARBA" id="ARBA00005336"/>
    </source>
</evidence>
<dbReference type="InterPro" id="IPR036881">
    <property type="entry name" value="Glyco_hydro_3_C_sf"/>
</dbReference>
<dbReference type="GO" id="GO:0045493">
    <property type="term" value="P:xylan catabolic process"/>
    <property type="evidence" value="ECO:0007669"/>
    <property type="project" value="InterPro"/>
</dbReference>
<dbReference type="InterPro" id="IPR044993">
    <property type="entry name" value="BXL"/>
</dbReference>
<dbReference type="Gene3D" id="3.20.20.300">
    <property type="entry name" value="Glycoside hydrolase, family 3, N-terminal domain"/>
    <property type="match status" value="1"/>
</dbReference>
<keyword evidence="2" id="KW-0378">Hydrolase</keyword>
<evidence type="ECO:0000313" key="6">
    <source>
        <dbReference type="Proteomes" id="UP000327085"/>
    </source>
</evidence>
<dbReference type="AlphaFoldDB" id="A0A5E4FSE4"/>
<comment type="similarity">
    <text evidence="1">Belongs to the glycosyl hydrolase 3 family.</text>
</comment>
<dbReference type="GO" id="GO:0031222">
    <property type="term" value="P:arabinan catabolic process"/>
    <property type="evidence" value="ECO:0007669"/>
    <property type="project" value="TreeGrafter"/>
</dbReference>
<feature type="domain" description="Glycoside hydrolase family 3 C-terminal" evidence="4">
    <location>
        <begin position="171"/>
        <end position="213"/>
    </location>
</feature>
<proteinExistence type="inferred from homology"/>
<dbReference type="Gene3D" id="3.40.50.1700">
    <property type="entry name" value="Glycoside hydrolase family 3 C-terminal domain"/>
    <property type="match status" value="1"/>
</dbReference>
<name>A0A5E4FSE4_PRUDU</name>
<dbReference type="GO" id="GO:0009044">
    <property type="term" value="F:xylan 1,4-beta-xylosidase activity"/>
    <property type="evidence" value="ECO:0007669"/>
    <property type="project" value="InterPro"/>
</dbReference>
<dbReference type="Proteomes" id="UP000327085">
    <property type="component" value="Chromosome 8"/>
</dbReference>
<evidence type="ECO:0000256" key="3">
    <source>
        <dbReference type="ARBA" id="ARBA00023295"/>
    </source>
</evidence>
<dbReference type="Pfam" id="PF01915">
    <property type="entry name" value="Glyco_hydro_3_C"/>
    <property type="match status" value="1"/>
</dbReference>
<dbReference type="InterPro" id="IPR036962">
    <property type="entry name" value="Glyco_hydro_3_N_sf"/>
</dbReference>
<dbReference type="EMBL" id="CABIKO010000190">
    <property type="protein sequence ID" value="VVA30446.1"/>
    <property type="molecule type" value="Genomic_DNA"/>
</dbReference>
<dbReference type="PANTHER" id="PTHR42721">
    <property type="entry name" value="SUGAR HYDROLASE-RELATED"/>
    <property type="match status" value="1"/>
</dbReference>
<dbReference type="InterPro" id="IPR002772">
    <property type="entry name" value="Glyco_hydro_3_C"/>
</dbReference>
<dbReference type="InParanoid" id="A0A5E4FSE4"/>
<dbReference type="GO" id="GO:0046556">
    <property type="term" value="F:alpha-L-arabinofuranosidase activity"/>
    <property type="evidence" value="ECO:0007669"/>
    <property type="project" value="TreeGrafter"/>
</dbReference>